<accession>A0A9P9KGL9</accession>
<sequence>MEQSATGTARHALQLPEDDPDDKSVNLILADEGYPSRTVMIGDLTRRERHADVYSVYDPETYAKSLILEARAFVIDGVSGKLKKYRKRCTYRLGARTWLSAPCRGAKVIVYKTNSSDTKAQEVNLNLSESYQSLPHQPKDTDYKREAVRTRQLEKRREKRQKRNNNQDLEIHSSSRCTEFAGHDEPEDSYDISYEDTFRRAILLYILYNGEGELRSAQKPDIPDADSLFPGLSYYPIYNRIINIQAYGIFSGKLKCLNRWRLTELEDHQEKLSELTYRQLFSGIHSKLSEKWASDALSSIKGKNHRSDIIHHTQSTLPILLEKAQKDV</sequence>
<dbReference type="Proteomes" id="UP000720189">
    <property type="component" value="Unassembled WGS sequence"/>
</dbReference>
<organism evidence="2 3">
    <name type="scientific">Fusarium redolens</name>
    <dbReference type="NCBI Taxonomy" id="48865"/>
    <lineage>
        <taxon>Eukaryota</taxon>
        <taxon>Fungi</taxon>
        <taxon>Dikarya</taxon>
        <taxon>Ascomycota</taxon>
        <taxon>Pezizomycotina</taxon>
        <taxon>Sordariomycetes</taxon>
        <taxon>Hypocreomycetidae</taxon>
        <taxon>Hypocreales</taxon>
        <taxon>Nectriaceae</taxon>
        <taxon>Fusarium</taxon>
        <taxon>Fusarium redolens species complex</taxon>
    </lineage>
</organism>
<dbReference type="EMBL" id="JAGMUX010000004">
    <property type="protein sequence ID" value="KAH7260833.1"/>
    <property type="molecule type" value="Genomic_DNA"/>
</dbReference>
<reference evidence="2" key="1">
    <citation type="journal article" date="2021" name="Nat. Commun.">
        <title>Genetic determinants of endophytism in the Arabidopsis root mycobiome.</title>
        <authorList>
            <person name="Mesny F."/>
            <person name="Miyauchi S."/>
            <person name="Thiergart T."/>
            <person name="Pickel B."/>
            <person name="Atanasova L."/>
            <person name="Karlsson M."/>
            <person name="Huettel B."/>
            <person name="Barry K.W."/>
            <person name="Haridas S."/>
            <person name="Chen C."/>
            <person name="Bauer D."/>
            <person name="Andreopoulos W."/>
            <person name="Pangilinan J."/>
            <person name="LaButti K."/>
            <person name="Riley R."/>
            <person name="Lipzen A."/>
            <person name="Clum A."/>
            <person name="Drula E."/>
            <person name="Henrissat B."/>
            <person name="Kohler A."/>
            <person name="Grigoriev I.V."/>
            <person name="Martin F.M."/>
            <person name="Hacquard S."/>
        </authorList>
    </citation>
    <scope>NUCLEOTIDE SEQUENCE</scope>
    <source>
        <strain evidence="2">MPI-CAGE-AT-0023</strain>
    </source>
</reference>
<protein>
    <submittedName>
        <fullName evidence="2">Uncharacterized protein</fullName>
    </submittedName>
</protein>
<keyword evidence="3" id="KW-1185">Reference proteome</keyword>
<name>A0A9P9KGL9_FUSRE</name>
<dbReference type="OrthoDB" id="5103312at2759"/>
<dbReference type="GeneID" id="70221978"/>
<evidence type="ECO:0000313" key="3">
    <source>
        <dbReference type="Proteomes" id="UP000720189"/>
    </source>
</evidence>
<comment type="caution">
    <text evidence="2">The sequence shown here is derived from an EMBL/GenBank/DDBJ whole genome shotgun (WGS) entry which is preliminary data.</text>
</comment>
<evidence type="ECO:0000256" key="1">
    <source>
        <dbReference type="SAM" id="MobiDB-lite"/>
    </source>
</evidence>
<feature type="region of interest" description="Disordered" evidence="1">
    <location>
        <begin position="1"/>
        <end position="21"/>
    </location>
</feature>
<gene>
    <name evidence="2" type="ORF">BKA55DRAFT_559847</name>
</gene>
<evidence type="ECO:0000313" key="2">
    <source>
        <dbReference type="EMBL" id="KAH7260833.1"/>
    </source>
</evidence>
<feature type="compositionally biased region" description="Basic and acidic residues" evidence="1">
    <location>
        <begin position="137"/>
        <end position="156"/>
    </location>
</feature>
<dbReference type="RefSeq" id="XP_046052710.1">
    <property type="nucleotide sequence ID" value="XM_046192024.1"/>
</dbReference>
<feature type="region of interest" description="Disordered" evidence="1">
    <location>
        <begin position="128"/>
        <end position="169"/>
    </location>
</feature>
<dbReference type="AlphaFoldDB" id="A0A9P9KGL9"/>
<proteinExistence type="predicted"/>